<dbReference type="AlphaFoldDB" id="M8B4L0"/>
<sequence>MDDQDLDDAALWASVDTAVAEASRRALPRPPPSPAVSLWPAPDDDPHRGEVLQPARPFKLPRVTASHGRGRGRATPPPPPPSPSSPPPYMAPDASRPLMLVQSPHPELPWVTEPGAAGSPVAAAPHGLFPSAAASVASFRKYQEVAVSILDKSDYTVISGNPYIKKSGPCSYTAVTDWWRKISCFYNISFEIKDHSIEFDDSHNVNRAEFLVRASMQSGRFSDGWGSCDRREKRFNKPNHDIPSTAETRAKNKACQKGPCAVSVLTGMMVKIFDQVESVAEDLTEVDLLACELPAL</sequence>
<dbReference type="ExpressionAtlas" id="M8B4L0">
    <property type="expression patterns" value="baseline"/>
</dbReference>
<dbReference type="PANTHER" id="PTHR37731">
    <property type="entry name" value="PEPTIDE TRANSPORTER FAMILY PROTEIN"/>
    <property type="match status" value="1"/>
</dbReference>
<name>M8B4L0_AEGTA</name>
<accession>M8B4L0</accession>
<dbReference type="EnsemblPlants" id="EMT08931">
    <property type="protein sequence ID" value="EMT08931"/>
    <property type="gene ID" value="F775_02025"/>
</dbReference>
<dbReference type="PANTHER" id="PTHR37731:SF1">
    <property type="entry name" value="PEPTIDE TRANSPORTER FAMILY PROTEIN"/>
    <property type="match status" value="1"/>
</dbReference>
<proteinExistence type="predicted"/>
<feature type="region of interest" description="Disordered" evidence="1">
    <location>
        <begin position="21"/>
        <end position="95"/>
    </location>
</feature>
<organism evidence="2">
    <name type="scientific">Aegilops tauschii</name>
    <name type="common">Tausch's goatgrass</name>
    <name type="synonym">Aegilops squarrosa</name>
    <dbReference type="NCBI Taxonomy" id="37682"/>
    <lineage>
        <taxon>Eukaryota</taxon>
        <taxon>Viridiplantae</taxon>
        <taxon>Streptophyta</taxon>
        <taxon>Embryophyta</taxon>
        <taxon>Tracheophyta</taxon>
        <taxon>Spermatophyta</taxon>
        <taxon>Magnoliopsida</taxon>
        <taxon>Liliopsida</taxon>
        <taxon>Poales</taxon>
        <taxon>Poaceae</taxon>
        <taxon>BOP clade</taxon>
        <taxon>Pooideae</taxon>
        <taxon>Triticodae</taxon>
        <taxon>Triticeae</taxon>
        <taxon>Triticinae</taxon>
        <taxon>Aegilops</taxon>
    </lineage>
</organism>
<protein>
    <submittedName>
        <fullName evidence="2">Uncharacterized protein</fullName>
    </submittedName>
</protein>
<feature type="compositionally biased region" description="Pro residues" evidence="1">
    <location>
        <begin position="75"/>
        <end position="90"/>
    </location>
</feature>
<evidence type="ECO:0000313" key="2">
    <source>
        <dbReference type="EnsemblPlants" id="EMT08931"/>
    </source>
</evidence>
<reference evidence="2" key="1">
    <citation type="submission" date="2015-06" db="UniProtKB">
        <authorList>
            <consortium name="EnsemblPlants"/>
        </authorList>
    </citation>
    <scope>IDENTIFICATION</scope>
</reference>
<evidence type="ECO:0000256" key="1">
    <source>
        <dbReference type="SAM" id="MobiDB-lite"/>
    </source>
</evidence>